<comment type="caution">
    <text evidence="1">The sequence shown here is derived from an EMBL/GenBank/DDBJ whole genome shotgun (WGS) entry which is preliminary data.</text>
</comment>
<gene>
    <name evidence="1" type="ORF">OLEA9_A010432</name>
</gene>
<dbReference type="EMBL" id="CACTIH010005558">
    <property type="protein sequence ID" value="CAA2997499.1"/>
    <property type="molecule type" value="Genomic_DNA"/>
</dbReference>
<evidence type="ECO:0000313" key="1">
    <source>
        <dbReference type="EMBL" id="CAA2997499.1"/>
    </source>
</evidence>
<dbReference type="AlphaFoldDB" id="A0A8S0SYX7"/>
<accession>A0A8S0SYX7</accession>
<dbReference type="Gramene" id="OE9A010432T1">
    <property type="protein sequence ID" value="OE9A010432C1"/>
    <property type="gene ID" value="OE9A010432"/>
</dbReference>
<name>A0A8S0SYX7_OLEEU</name>
<reference evidence="1 2" key="1">
    <citation type="submission" date="2019-12" db="EMBL/GenBank/DDBJ databases">
        <authorList>
            <person name="Alioto T."/>
            <person name="Alioto T."/>
            <person name="Gomez Garrido J."/>
        </authorList>
    </citation>
    <scope>NUCLEOTIDE SEQUENCE [LARGE SCALE GENOMIC DNA]</scope>
</reference>
<protein>
    <submittedName>
        <fullName evidence="1">Uncharacterized protein</fullName>
    </submittedName>
</protein>
<sequence length="104" mass="11423">MLTYDVAREWGSTGTSIVIVQSLVLVAEEGQHHHDILGVEAVGRGSINPPLQSLEQGRGDRVVTEIVAGCRKNIFSPSDNRCSRYCCFRKASSVSSFVQWRSAN</sequence>
<dbReference type="Proteomes" id="UP000594638">
    <property type="component" value="Unassembled WGS sequence"/>
</dbReference>
<proteinExistence type="predicted"/>
<keyword evidence="2" id="KW-1185">Reference proteome</keyword>
<evidence type="ECO:0000313" key="2">
    <source>
        <dbReference type="Proteomes" id="UP000594638"/>
    </source>
</evidence>
<organism evidence="1 2">
    <name type="scientific">Olea europaea subsp. europaea</name>
    <dbReference type="NCBI Taxonomy" id="158383"/>
    <lineage>
        <taxon>Eukaryota</taxon>
        <taxon>Viridiplantae</taxon>
        <taxon>Streptophyta</taxon>
        <taxon>Embryophyta</taxon>
        <taxon>Tracheophyta</taxon>
        <taxon>Spermatophyta</taxon>
        <taxon>Magnoliopsida</taxon>
        <taxon>eudicotyledons</taxon>
        <taxon>Gunneridae</taxon>
        <taxon>Pentapetalae</taxon>
        <taxon>asterids</taxon>
        <taxon>lamiids</taxon>
        <taxon>Lamiales</taxon>
        <taxon>Oleaceae</taxon>
        <taxon>Oleeae</taxon>
        <taxon>Olea</taxon>
    </lineage>
</organism>